<keyword evidence="2" id="KW-1185">Reference proteome</keyword>
<comment type="caution">
    <text evidence="1">The sequence shown here is derived from an EMBL/GenBank/DDBJ whole genome shotgun (WGS) entry which is preliminary data.</text>
</comment>
<name>A0A9N8VC18_9GLOM</name>
<reference evidence="1" key="1">
    <citation type="submission" date="2021-06" db="EMBL/GenBank/DDBJ databases">
        <authorList>
            <person name="Kallberg Y."/>
            <person name="Tangrot J."/>
            <person name="Rosling A."/>
        </authorList>
    </citation>
    <scope>NUCLEOTIDE SEQUENCE</scope>
    <source>
        <strain evidence="1">UK204</strain>
    </source>
</reference>
<dbReference type="AlphaFoldDB" id="A0A9N8VC18"/>
<dbReference type="Proteomes" id="UP000789570">
    <property type="component" value="Unassembled WGS sequence"/>
</dbReference>
<proteinExistence type="predicted"/>
<evidence type="ECO:0000313" key="2">
    <source>
        <dbReference type="Proteomes" id="UP000789570"/>
    </source>
</evidence>
<dbReference type="EMBL" id="CAJVPQ010000102">
    <property type="protein sequence ID" value="CAG8445865.1"/>
    <property type="molecule type" value="Genomic_DNA"/>
</dbReference>
<gene>
    <name evidence="1" type="ORF">FCALED_LOCUS890</name>
</gene>
<organism evidence="1 2">
    <name type="scientific">Funneliformis caledonium</name>
    <dbReference type="NCBI Taxonomy" id="1117310"/>
    <lineage>
        <taxon>Eukaryota</taxon>
        <taxon>Fungi</taxon>
        <taxon>Fungi incertae sedis</taxon>
        <taxon>Mucoromycota</taxon>
        <taxon>Glomeromycotina</taxon>
        <taxon>Glomeromycetes</taxon>
        <taxon>Glomerales</taxon>
        <taxon>Glomeraceae</taxon>
        <taxon>Funneliformis</taxon>
    </lineage>
</organism>
<sequence>MINNNLPKVIFTDKDKAIFQTIQNVFGQNRANWHNFTKAFYECTKEYEFDNFIIKWQQL</sequence>
<protein>
    <submittedName>
        <fullName evidence="1">15632_t:CDS:1</fullName>
    </submittedName>
</protein>
<evidence type="ECO:0000313" key="1">
    <source>
        <dbReference type="EMBL" id="CAG8445865.1"/>
    </source>
</evidence>
<accession>A0A9N8VC18</accession>